<protein>
    <submittedName>
        <fullName evidence="4">FecR family protein</fullName>
    </submittedName>
</protein>
<proteinExistence type="predicted"/>
<keyword evidence="5" id="KW-1185">Reference proteome</keyword>
<organism evidence="4 5">
    <name type="scientific">Butyricimonas paravirosa</name>
    <dbReference type="NCBI Taxonomy" id="1472417"/>
    <lineage>
        <taxon>Bacteria</taxon>
        <taxon>Pseudomonadati</taxon>
        <taxon>Bacteroidota</taxon>
        <taxon>Bacteroidia</taxon>
        <taxon>Bacteroidales</taxon>
        <taxon>Odoribacteraceae</taxon>
        <taxon>Butyricimonas</taxon>
    </lineage>
</organism>
<sequence length="397" mass="45782">MISVMMIKEDIEDIIWRDYQGICSEEEKLSLQEWIEASEKNRLVFEQIRSIIESGELVKGYDVLNEQNALEKVMRRIKPRSIHRYVWLRYAAGILLPLILVAIAYYFMAPNETMESPVIAHQIQPGMSKATLYLSDGQEIDLLQLGDSTLRDGLAEQEILLRGTSNTLNYYDPSRGIRQVEKVVYNKIVVPRGGEYMLILSDGTKVWLNSETEMEYPLCFGLDVREVRLKGEAYFEVKKDVKRKFNVVMDGATIEVTGTSFNASCYPDEYNCCAILETGRINLLANNTVNKVNIGERAVYDKKSGEVTINPVDLKYYTSWRHGTFHFYNTPLSEIVRALGRWYDVEFRFEDESLQDVCFSGAALRNRPIDFMLRLLENTQSVKFSIQKDGMIWISKK</sequence>
<keyword evidence="1" id="KW-1133">Transmembrane helix</keyword>
<keyword evidence="1" id="KW-0812">Transmembrane</keyword>
<accession>A0ABZ0FU08</accession>
<evidence type="ECO:0000256" key="1">
    <source>
        <dbReference type="SAM" id="Phobius"/>
    </source>
</evidence>
<evidence type="ECO:0000313" key="5">
    <source>
        <dbReference type="Proteomes" id="UP001302374"/>
    </source>
</evidence>
<dbReference type="InterPro" id="IPR032508">
    <property type="entry name" value="FecR_C"/>
</dbReference>
<dbReference type="PANTHER" id="PTHR30273:SF2">
    <property type="entry name" value="PROTEIN FECR"/>
    <property type="match status" value="1"/>
</dbReference>
<feature type="domain" description="Protein FecR C-terminal" evidence="3">
    <location>
        <begin position="325"/>
        <end position="390"/>
    </location>
</feature>
<keyword evidence="1" id="KW-0472">Membrane</keyword>
<evidence type="ECO:0000313" key="4">
    <source>
        <dbReference type="EMBL" id="WOF12077.1"/>
    </source>
</evidence>
<evidence type="ECO:0000259" key="2">
    <source>
        <dbReference type="Pfam" id="PF04773"/>
    </source>
</evidence>
<dbReference type="Gene3D" id="3.55.50.30">
    <property type="match status" value="1"/>
</dbReference>
<dbReference type="PANTHER" id="PTHR30273">
    <property type="entry name" value="PERIPLASMIC SIGNAL SENSOR AND SIGMA FACTOR ACTIVATOR FECR-RELATED"/>
    <property type="match status" value="1"/>
</dbReference>
<dbReference type="Pfam" id="PF04773">
    <property type="entry name" value="FecR"/>
    <property type="match status" value="1"/>
</dbReference>
<dbReference type="InterPro" id="IPR012373">
    <property type="entry name" value="Ferrdict_sens_TM"/>
</dbReference>
<feature type="transmembrane region" description="Helical" evidence="1">
    <location>
        <begin position="86"/>
        <end position="108"/>
    </location>
</feature>
<reference evidence="4 5" key="1">
    <citation type="submission" date="2019-09" db="EMBL/GenBank/DDBJ databases">
        <title>Butyricimonas paravirosa DSM 105722 (=214-4 = JCM 18677 = CCUG 65563).</title>
        <authorList>
            <person name="Le Roy T."/>
            <person name="Cani P.D."/>
        </authorList>
    </citation>
    <scope>NUCLEOTIDE SEQUENCE [LARGE SCALE GENOMIC DNA]</scope>
    <source>
        <strain evidence="4 5">DSM 105722</strain>
    </source>
</reference>
<dbReference type="InterPro" id="IPR006860">
    <property type="entry name" value="FecR"/>
</dbReference>
<feature type="domain" description="FecR protein" evidence="2">
    <location>
        <begin position="188"/>
        <end position="263"/>
    </location>
</feature>
<evidence type="ECO:0000259" key="3">
    <source>
        <dbReference type="Pfam" id="PF16344"/>
    </source>
</evidence>
<name>A0ABZ0FU08_9BACT</name>
<dbReference type="Proteomes" id="UP001302374">
    <property type="component" value="Chromosome"/>
</dbReference>
<dbReference type="EMBL" id="CP043839">
    <property type="protein sequence ID" value="WOF12077.1"/>
    <property type="molecule type" value="Genomic_DNA"/>
</dbReference>
<dbReference type="Gene3D" id="2.60.120.1440">
    <property type="match status" value="1"/>
</dbReference>
<dbReference type="Pfam" id="PF16344">
    <property type="entry name" value="FecR_C"/>
    <property type="match status" value="1"/>
</dbReference>
<gene>
    <name evidence="4" type="ORF">F1644_07255</name>
</gene>